<dbReference type="PANTHER" id="PTHR38590">
    <property type="entry name" value="BLL0828 PROTEIN"/>
    <property type="match status" value="1"/>
</dbReference>
<name>A0A4R4DYU9_9BACT</name>
<keyword evidence="3" id="KW-1185">Reference proteome</keyword>
<comment type="caution">
    <text evidence="2">The sequence shown here is derived from an EMBL/GenBank/DDBJ whole genome shotgun (WGS) entry which is preliminary data.</text>
</comment>
<keyword evidence="2" id="KW-0540">Nuclease</keyword>
<keyword evidence="2" id="KW-0255">Endonuclease</keyword>
<evidence type="ECO:0000259" key="1">
    <source>
        <dbReference type="Pfam" id="PF04480"/>
    </source>
</evidence>
<feature type="domain" description="DUF559" evidence="1">
    <location>
        <begin position="21"/>
        <end position="127"/>
    </location>
</feature>
<gene>
    <name evidence="2" type="ORF">E0486_10385</name>
</gene>
<dbReference type="RefSeq" id="WP_131852105.1">
    <property type="nucleotide sequence ID" value="NZ_SKFH01000014.1"/>
</dbReference>
<sequence>MYYYNPNRFEYYRAEPKTYRRLQEFAKANRQNPTPAEKQLWNALKGKRLAGFKFRRQYIISTSIVDFACLQHLLIVEVDGSIHLERDHMETDAERTKRLEAMGFQVIRFSNEQVLEQLNWVEEQLLEA</sequence>
<reference evidence="2 3" key="1">
    <citation type="submission" date="2019-03" db="EMBL/GenBank/DDBJ databases">
        <authorList>
            <person name="Kim M.K.M."/>
        </authorList>
    </citation>
    <scope>NUCLEOTIDE SEQUENCE [LARGE SCALE GENOMIC DNA]</scope>
    <source>
        <strain evidence="2 3">17J68-15</strain>
    </source>
</reference>
<dbReference type="AlphaFoldDB" id="A0A4R4DYU9"/>
<keyword evidence="2" id="KW-0378">Hydrolase</keyword>
<organism evidence="2 3">
    <name type="scientific">Flaviaesturariibacter aridisoli</name>
    <dbReference type="NCBI Taxonomy" id="2545761"/>
    <lineage>
        <taxon>Bacteria</taxon>
        <taxon>Pseudomonadati</taxon>
        <taxon>Bacteroidota</taxon>
        <taxon>Chitinophagia</taxon>
        <taxon>Chitinophagales</taxon>
        <taxon>Chitinophagaceae</taxon>
        <taxon>Flaviaestuariibacter</taxon>
    </lineage>
</organism>
<protein>
    <submittedName>
        <fullName evidence="2">Endonuclease domain-containing protein</fullName>
    </submittedName>
</protein>
<dbReference type="EMBL" id="SKFH01000014">
    <property type="protein sequence ID" value="TCZ71022.1"/>
    <property type="molecule type" value="Genomic_DNA"/>
</dbReference>
<dbReference type="InterPro" id="IPR047216">
    <property type="entry name" value="Endonuclease_DUF559_bact"/>
</dbReference>
<evidence type="ECO:0000313" key="3">
    <source>
        <dbReference type="Proteomes" id="UP000295164"/>
    </source>
</evidence>
<accession>A0A4R4DYU9</accession>
<dbReference type="Proteomes" id="UP000295164">
    <property type="component" value="Unassembled WGS sequence"/>
</dbReference>
<dbReference type="InterPro" id="IPR007569">
    <property type="entry name" value="DUF559"/>
</dbReference>
<evidence type="ECO:0000313" key="2">
    <source>
        <dbReference type="EMBL" id="TCZ71022.1"/>
    </source>
</evidence>
<dbReference type="PANTHER" id="PTHR38590:SF1">
    <property type="entry name" value="BLL0828 PROTEIN"/>
    <property type="match status" value="1"/>
</dbReference>
<dbReference type="GO" id="GO:0004519">
    <property type="term" value="F:endonuclease activity"/>
    <property type="evidence" value="ECO:0007669"/>
    <property type="project" value="UniProtKB-KW"/>
</dbReference>
<proteinExistence type="predicted"/>
<dbReference type="OrthoDB" id="9798754at2"/>
<dbReference type="InterPro" id="IPR011335">
    <property type="entry name" value="Restrct_endonuc-II-like"/>
</dbReference>
<dbReference type="Gene3D" id="3.40.960.10">
    <property type="entry name" value="VSR Endonuclease"/>
    <property type="match status" value="1"/>
</dbReference>
<dbReference type="Pfam" id="PF04480">
    <property type="entry name" value="DUF559"/>
    <property type="match status" value="1"/>
</dbReference>
<dbReference type="SUPFAM" id="SSF52980">
    <property type="entry name" value="Restriction endonuclease-like"/>
    <property type="match status" value="1"/>
</dbReference>
<dbReference type="CDD" id="cd01038">
    <property type="entry name" value="Endonuclease_DUF559"/>
    <property type="match status" value="1"/>
</dbReference>